<organism evidence="2 3">
    <name type="scientific">Motilibacter deserti</name>
    <dbReference type="NCBI Taxonomy" id="2714956"/>
    <lineage>
        <taxon>Bacteria</taxon>
        <taxon>Bacillati</taxon>
        <taxon>Actinomycetota</taxon>
        <taxon>Actinomycetes</taxon>
        <taxon>Motilibacterales</taxon>
        <taxon>Motilibacteraceae</taxon>
        <taxon>Motilibacter</taxon>
    </lineage>
</organism>
<feature type="transmembrane region" description="Helical" evidence="1">
    <location>
        <begin position="21"/>
        <end position="49"/>
    </location>
</feature>
<accession>A0ABX0GT11</accession>
<reference evidence="2 3" key="1">
    <citation type="submission" date="2020-03" db="EMBL/GenBank/DDBJ databases">
        <title>Two novel Motilibacter sp.</title>
        <authorList>
            <person name="Liu S."/>
        </authorList>
    </citation>
    <scope>NUCLEOTIDE SEQUENCE [LARGE SCALE GENOMIC DNA]</scope>
    <source>
        <strain evidence="2 3">E257</strain>
    </source>
</reference>
<dbReference type="Proteomes" id="UP000800981">
    <property type="component" value="Unassembled WGS sequence"/>
</dbReference>
<keyword evidence="3" id="KW-1185">Reference proteome</keyword>
<keyword evidence="1" id="KW-0472">Membrane</keyword>
<keyword evidence="1" id="KW-1133">Transmembrane helix</keyword>
<dbReference type="InterPro" id="IPR012902">
    <property type="entry name" value="N_methyl_site"/>
</dbReference>
<evidence type="ECO:0000313" key="3">
    <source>
        <dbReference type="Proteomes" id="UP000800981"/>
    </source>
</evidence>
<comment type="caution">
    <text evidence="2">The sequence shown here is derived from an EMBL/GenBank/DDBJ whole genome shotgun (WGS) entry which is preliminary data.</text>
</comment>
<protein>
    <submittedName>
        <fullName evidence="2">Type II secretion system protein</fullName>
    </submittedName>
</protein>
<evidence type="ECO:0000256" key="1">
    <source>
        <dbReference type="SAM" id="Phobius"/>
    </source>
</evidence>
<name>A0ABX0GT11_9ACTN</name>
<keyword evidence="1" id="KW-0812">Transmembrane</keyword>
<evidence type="ECO:0000313" key="2">
    <source>
        <dbReference type="EMBL" id="NHC14007.1"/>
    </source>
</evidence>
<dbReference type="Pfam" id="PF07963">
    <property type="entry name" value="N_methyl"/>
    <property type="match status" value="1"/>
</dbReference>
<dbReference type="RefSeq" id="WP_166281044.1">
    <property type="nucleotide sequence ID" value="NZ_JAANNP010000003.1"/>
</dbReference>
<dbReference type="EMBL" id="JAANNP010000003">
    <property type="protein sequence ID" value="NHC14007.1"/>
    <property type="molecule type" value="Genomic_DNA"/>
</dbReference>
<proteinExistence type="predicted"/>
<sequence length="448" mass="46058">MTTDEGMSRVLSRLRRDDGFTLVEAVLSLVIFALLASITASLLIGILAVTKANDNRSVASSLASQQIEAVRASKAVDIPDGLVTSSSTVNGTTYTVRQNANFVSSGASGSLCTSSSSTLAYKLVTVEVTWPGMRSEKPVRMETLEAVGLGADALDATKATIAVLVRTPAGTLVSDALVTLGNGLSRLTGLDGCAVFTGVAADTSYYPSVSKSGYVNRDGQATWTAGSSGVSAARGEVGRMTVDTYAPSGSLAVTLRSANGFPVPSSLGLTMQSTIWTTSPVRSFPDCTNAPTPPISCVSWGSSADPTVQARPRVATALFPDRYTAWAGTCTPGAPATSATTGLQRVNEGATTPATLQLVDLLVRPPGVTGANRVWLQNTGTGCASEQWALTEDASTPGTYRIALPAGTTTWRVVTTATSAPPTSTAQVVVAPRQFPTASTVGNPVVLP</sequence>
<gene>
    <name evidence="2" type="ORF">G9H71_09465</name>
</gene>